<accession>A0ABC8USP3</accession>
<dbReference type="EMBL" id="CAUOFW020008836">
    <property type="protein sequence ID" value="CAK9184093.1"/>
    <property type="molecule type" value="Genomic_DNA"/>
</dbReference>
<feature type="region of interest" description="Disordered" evidence="1">
    <location>
        <begin position="22"/>
        <end position="73"/>
    </location>
</feature>
<dbReference type="AlphaFoldDB" id="A0ABC8USP3"/>
<evidence type="ECO:0000256" key="1">
    <source>
        <dbReference type="SAM" id="MobiDB-lite"/>
    </source>
</evidence>
<gene>
    <name evidence="2" type="ORF">ILEXP_LOCUS54385</name>
</gene>
<protein>
    <submittedName>
        <fullName evidence="2">Uncharacterized protein</fullName>
    </submittedName>
</protein>
<sequence>MPNCHEEYSKGLILDQFRIEDSESGSVNDSKTLVDLGSMRLGEDERDEASEDEEDMTGIQEDESLRTDDASKGSQSMVGVEDLFEEVKDRFYAKYDVFNRNANITSEEIGVIVPFKQSIEECVCFEPKPDRSLSSQKKRLLEKSSEIVGGYGLGLGYSEFVLNSEVVFVFATCPAIYSDELDLCISKSSPNFAHDNHQAV</sequence>
<comment type="caution">
    <text evidence="2">The sequence shown here is derived from an EMBL/GenBank/DDBJ whole genome shotgun (WGS) entry which is preliminary data.</text>
</comment>
<organism evidence="2 3">
    <name type="scientific">Ilex paraguariensis</name>
    <name type="common">yerba mate</name>
    <dbReference type="NCBI Taxonomy" id="185542"/>
    <lineage>
        <taxon>Eukaryota</taxon>
        <taxon>Viridiplantae</taxon>
        <taxon>Streptophyta</taxon>
        <taxon>Embryophyta</taxon>
        <taxon>Tracheophyta</taxon>
        <taxon>Spermatophyta</taxon>
        <taxon>Magnoliopsida</taxon>
        <taxon>eudicotyledons</taxon>
        <taxon>Gunneridae</taxon>
        <taxon>Pentapetalae</taxon>
        <taxon>asterids</taxon>
        <taxon>campanulids</taxon>
        <taxon>Aquifoliales</taxon>
        <taxon>Aquifoliaceae</taxon>
        <taxon>Ilex</taxon>
    </lineage>
</organism>
<name>A0ABC8USP3_9AQUA</name>
<feature type="compositionally biased region" description="Acidic residues" evidence="1">
    <location>
        <begin position="44"/>
        <end position="62"/>
    </location>
</feature>
<keyword evidence="3" id="KW-1185">Reference proteome</keyword>
<evidence type="ECO:0000313" key="2">
    <source>
        <dbReference type="EMBL" id="CAK9184093.1"/>
    </source>
</evidence>
<dbReference type="Proteomes" id="UP001642360">
    <property type="component" value="Unassembled WGS sequence"/>
</dbReference>
<evidence type="ECO:0000313" key="3">
    <source>
        <dbReference type="Proteomes" id="UP001642360"/>
    </source>
</evidence>
<proteinExistence type="predicted"/>
<reference evidence="2 3" key="1">
    <citation type="submission" date="2024-02" db="EMBL/GenBank/DDBJ databases">
        <authorList>
            <person name="Vignale AGUSTIN F."/>
            <person name="Sosa J E."/>
            <person name="Modenutti C."/>
        </authorList>
    </citation>
    <scope>NUCLEOTIDE SEQUENCE [LARGE SCALE GENOMIC DNA]</scope>
</reference>